<dbReference type="Pfam" id="PF01863">
    <property type="entry name" value="YgjP-like"/>
    <property type="match status" value="1"/>
</dbReference>
<evidence type="ECO:0000313" key="3">
    <source>
        <dbReference type="Proteomes" id="UP001209486"/>
    </source>
</evidence>
<dbReference type="Proteomes" id="UP001209486">
    <property type="component" value="Unassembled WGS sequence"/>
</dbReference>
<protein>
    <submittedName>
        <fullName evidence="2">M48 family metallopeptidase</fullName>
    </submittedName>
</protein>
<dbReference type="RefSeq" id="WP_169771214.1">
    <property type="nucleotide sequence ID" value="NZ_JABCUP010000025.1"/>
</dbReference>
<dbReference type="PANTHER" id="PTHR30399:SF1">
    <property type="entry name" value="UTP PYROPHOSPHATASE"/>
    <property type="match status" value="1"/>
</dbReference>
<dbReference type="Gene3D" id="3.30.2010.10">
    <property type="entry name" value="Metalloproteases ('zincins'), catalytic domain"/>
    <property type="match status" value="1"/>
</dbReference>
<dbReference type="AlphaFoldDB" id="A0ABD4TZV6"/>
<proteinExistence type="predicted"/>
<reference evidence="2 3" key="1">
    <citation type="submission" date="2019-08" db="EMBL/GenBank/DDBJ databases">
        <title>Comparison of rpoB and gyrB Sequences from Mobiluncus Species and Development of a Multiplex PCR Method for Clinical Detection of Mobiluncus curtisii and Mobiluncus mulieris.</title>
        <authorList>
            <person name="Yang L."/>
            <person name="Shen Y."/>
            <person name="Xu G."/>
            <person name="Shu L.-B."/>
            <person name="Hu J."/>
            <person name="Zhang R."/>
            <person name="Wang Y."/>
            <person name="Zhou H.-W."/>
            <person name="Zhang X."/>
        </authorList>
    </citation>
    <scope>NUCLEOTIDE SEQUENCE [LARGE SCALE GENOMIC DNA]</scope>
    <source>
        <strain evidence="2 3">M26</strain>
    </source>
</reference>
<comment type="caution">
    <text evidence="2">The sequence shown here is derived from an EMBL/GenBank/DDBJ whole genome shotgun (WGS) entry which is preliminary data.</text>
</comment>
<organism evidence="2 3">
    <name type="scientific">Mobiluncus mulieris</name>
    <dbReference type="NCBI Taxonomy" id="2052"/>
    <lineage>
        <taxon>Bacteria</taxon>
        <taxon>Bacillati</taxon>
        <taxon>Actinomycetota</taxon>
        <taxon>Actinomycetes</taxon>
        <taxon>Actinomycetales</taxon>
        <taxon>Actinomycetaceae</taxon>
        <taxon>Mobiluncus</taxon>
    </lineage>
</organism>
<sequence>MTKEELQVGNVPVTVLRKQNLKNVYLRILPPDGQVTVSAPSYVTTAELSDFLLSKLPEIYLRQERMRSQPRQTERTYVSGEAHYLWGKPYRLQVVYEGTRTSMLKKAGKLVMTVPAGYTLEQRERVMTEWYRGELRRVLQSATRRCVQITGIETDDFRIKNMKTRWGTCNIPQRRIWVNLQLVKKPPECLDYVLIHELVHLVEPNHTHRFHELVEIYCPNWREADKALKEMPLDYINEGETSVANNDA</sequence>
<dbReference type="EMBL" id="VSZY01000020">
    <property type="protein sequence ID" value="MCU9969622.1"/>
    <property type="molecule type" value="Genomic_DNA"/>
</dbReference>
<dbReference type="InterPro" id="IPR002725">
    <property type="entry name" value="YgjP-like_metallopeptidase"/>
</dbReference>
<dbReference type="InterPro" id="IPR053136">
    <property type="entry name" value="UTP_pyrophosphatase-like"/>
</dbReference>
<dbReference type="CDD" id="cd07344">
    <property type="entry name" value="M48_yhfN_like"/>
    <property type="match status" value="1"/>
</dbReference>
<accession>A0ABD4TZV6</accession>
<evidence type="ECO:0000313" key="2">
    <source>
        <dbReference type="EMBL" id="MCU9969622.1"/>
    </source>
</evidence>
<gene>
    <name evidence="2" type="ORF">FYZ43_09550</name>
</gene>
<name>A0ABD4TZV6_9ACTO</name>
<dbReference type="PANTHER" id="PTHR30399">
    <property type="entry name" value="UNCHARACTERIZED PROTEIN YGJP"/>
    <property type="match status" value="1"/>
</dbReference>
<evidence type="ECO:0000259" key="1">
    <source>
        <dbReference type="Pfam" id="PF01863"/>
    </source>
</evidence>
<feature type="domain" description="YgjP-like metallopeptidase" evidence="1">
    <location>
        <begin position="23"/>
        <end position="230"/>
    </location>
</feature>